<evidence type="ECO:0008006" key="3">
    <source>
        <dbReference type="Google" id="ProtNLM"/>
    </source>
</evidence>
<proteinExistence type="predicted"/>
<evidence type="ECO:0000313" key="1">
    <source>
        <dbReference type="EMBL" id="AER47606.1"/>
    </source>
</evidence>
<accession>G8I4G2</accession>
<dbReference type="Proteomes" id="UP000005857">
    <property type="component" value="Segment"/>
</dbReference>
<organism evidence="1 2">
    <name type="scientific">Mycobacterium phage DS6A</name>
    <dbReference type="NCBI Taxonomy" id="45764"/>
    <lineage>
        <taxon>Viruses</taxon>
        <taxon>Duplodnaviria</taxon>
        <taxon>Heunggongvirae</taxon>
        <taxon>Uroviricota</taxon>
        <taxon>Caudoviricetes</taxon>
        <taxon>Hnatkovirus</taxon>
        <taxon>Hnatkovirus DS6A</taxon>
    </lineage>
</organism>
<name>G8I4G2_9CAUD</name>
<dbReference type="RefSeq" id="YP_009018740.1">
    <property type="nucleotide sequence ID" value="NC_023744.1"/>
</dbReference>
<gene>
    <name evidence="1" type="primary">52</name>
    <name evidence="1" type="ORF">DS6A_52</name>
</gene>
<dbReference type="KEGG" id="vg:18990050"/>
<reference evidence="1 2" key="1">
    <citation type="journal article" date="2012" name="J. Virol.">
        <title>Complete Genome Sequences of 138 Mycobacteriophages.</title>
        <authorList>
            <consortium name="the Science Education Alliance Phage Hunters Advancing Genomics and Evolutionary Science Program"/>
            <consortium name="the KwaZulu-Natal Research Institute for Tuberculosis and HIV Mycobacterial Genetics Course Students"/>
            <consortium name="the Phage Hunters Integrating Research and Education Program"/>
            <person name="Hatfull G.F."/>
        </authorList>
    </citation>
    <scope>NUCLEOTIDE SEQUENCE [LARGE SCALE GENOMIC DNA]</scope>
</reference>
<dbReference type="GeneID" id="18990050"/>
<dbReference type="EMBL" id="JN698994">
    <property type="protein sequence ID" value="AER47606.1"/>
    <property type="molecule type" value="Genomic_DNA"/>
</dbReference>
<keyword evidence="2" id="KW-1185">Reference proteome</keyword>
<protein>
    <recommendedName>
        <fullName evidence="3">TipAS antibiotic-recognition domain-containing protein</fullName>
    </recommendedName>
</protein>
<dbReference type="OrthoDB" id="39470at10239"/>
<evidence type="ECO:0000313" key="2">
    <source>
        <dbReference type="Proteomes" id="UP000005857"/>
    </source>
</evidence>
<sequence>MHDDDGWRERSELRRIFDAYQLVRDSRHRITEAEVGERLHELDTIALWLDAEARWRRDVEAWLAAERRWQEIGHRAATDPVFQAAAAGWDAMRRICPNLDGAHYRRFGDLSPVLQERYAAFAAGVLRWHRDDLDREEMPDGVAR</sequence>